<feature type="compositionally biased region" description="Acidic residues" evidence="9">
    <location>
        <begin position="43"/>
        <end position="70"/>
    </location>
</feature>
<organism evidence="11 12">
    <name type="scientific">Sporothrix schenckii 1099-18</name>
    <dbReference type="NCBI Taxonomy" id="1397361"/>
    <lineage>
        <taxon>Eukaryota</taxon>
        <taxon>Fungi</taxon>
        <taxon>Dikarya</taxon>
        <taxon>Ascomycota</taxon>
        <taxon>Pezizomycotina</taxon>
        <taxon>Sordariomycetes</taxon>
        <taxon>Sordariomycetidae</taxon>
        <taxon>Ophiostomatales</taxon>
        <taxon>Ophiostomataceae</taxon>
        <taxon>Sporothrix</taxon>
    </lineage>
</organism>
<comment type="caution">
    <text evidence="11">The sequence shown here is derived from an EMBL/GenBank/DDBJ whole genome shotgun (WGS) entry which is preliminary data.</text>
</comment>
<feature type="region of interest" description="Disordered" evidence="9">
    <location>
        <begin position="1"/>
        <end position="88"/>
    </location>
</feature>
<dbReference type="EMBL" id="AXCR01000004">
    <property type="protein sequence ID" value="KJR88426.1"/>
    <property type="molecule type" value="Genomic_DNA"/>
</dbReference>
<dbReference type="PROSITE" id="PS51358">
    <property type="entry name" value="NOP"/>
    <property type="match status" value="1"/>
</dbReference>
<feature type="region of interest" description="Disordered" evidence="9">
    <location>
        <begin position="638"/>
        <end position="658"/>
    </location>
</feature>
<dbReference type="GO" id="GO:0046540">
    <property type="term" value="C:U4/U6 x U5 tri-snRNP complex"/>
    <property type="evidence" value="ECO:0007669"/>
    <property type="project" value="InterPro"/>
</dbReference>
<evidence type="ECO:0000256" key="5">
    <source>
        <dbReference type="ARBA" id="ARBA00022884"/>
    </source>
</evidence>
<name>A0A0F2MJQ9_SPOSC</name>
<evidence type="ECO:0000313" key="12">
    <source>
        <dbReference type="Proteomes" id="UP000033710"/>
    </source>
</evidence>
<dbReference type="Gene3D" id="1.10.287.4070">
    <property type="match status" value="1"/>
</dbReference>
<comment type="similarity">
    <text evidence="2">Belongs to the PRP31 family.</text>
</comment>
<dbReference type="InterPro" id="IPR012976">
    <property type="entry name" value="NOSIC"/>
</dbReference>
<keyword evidence="7" id="KW-0539">Nucleus</keyword>
<keyword evidence="4" id="KW-0747">Spliceosome</keyword>
<dbReference type="Proteomes" id="UP000033710">
    <property type="component" value="Unassembled WGS sequence"/>
</dbReference>
<dbReference type="KEGG" id="ssck:SPSK_07225"/>
<proteinExistence type="inferred from homology"/>
<evidence type="ECO:0000256" key="2">
    <source>
        <dbReference type="ARBA" id="ARBA00005572"/>
    </source>
</evidence>
<comment type="subcellular location">
    <subcellularLocation>
        <location evidence="1">Nucleus</location>
    </subcellularLocation>
</comment>
<dbReference type="OrthoDB" id="4771285at2759"/>
<dbReference type="VEuPathDB" id="FungiDB:SPSK_07225"/>
<evidence type="ECO:0000256" key="6">
    <source>
        <dbReference type="ARBA" id="ARBA00023187"/>
    </source>
</evidence>
<keyword evidence="5" id="KW-0694">RNA-binding</keyword>
<feature type="compositionally biased region" description="Basic and acidic residues" evidence="9">
    <location>
        <begin position="71"/>
        <end position="85"/>
    </location>
</feature>
<evidence type="ECO:0000256" key="1">
    <source>
        <dbReference type="ARBA" id="ARBA00004123"/>
    </source>
</evidence>
<dbReference type="GeneID" id="27669166"/>
<feature type="compositionally biased region" description="Basic residues" evidence="9">
    <location>
        <begin position="455"/>
        <end position="465"/>
    </location>
</feature>
<keyword evidence="8 11" id="KW-0687">Ribonucleoprotein</keyword>
<evidence type="ECO:0000256" key="4">
    <source>
        <dbReference type="ARBA" id="ARBA00022728"/>
    </source>
</evidence>
<dbReference type="PANTHER" id="PTHR13904:SF0">
    <property type="entry name" value="U4_U6 SMALL NUCLEAR RIBONUCLEOPROTEIN PRP31"/>
    <property type="match status" value="1"/>
</dbReference>
<dbReference type="FunFam" id="1.10.287.4070:FF:000003">
    <property type="entry name" value="U4/U6 small nuclear ribonucleoprotein PRP31"/>
    <property type="match status" value="1"/>
</dbReference>
<accession>A0A0F2MJQ9</accession>
<dbReference type="GO" id="GO:0000244">
    <property type="term" value="P:spliceosomal tri-snRNP complex assembly"/>
    <property type="evidence" value="ECO:0007669"/>
    <property type="project" value="InterPro"/>
</dbReference>
<feature type="domain" description="Nop" evidence="10">
    <location>
        <begin position="318"/>
        <end position="437"/>
    </location>
</feature>
<dbReference type="GO" id="GO:0003723">
    <property type="term" value="F:RNA binding"/>
    <property type="evidence" value="ECO:0007669"/>
    <property type="project" value="UniProtKB-KW"/>
</dbReference>
<dbReference type="PANTHER" id="PTHR13904">
    <property type="entry name" value="PRE-MRNA SPLICING FACTOR PRP31"/>
    <property type="match status" value="1"/>
</dbReference>
<keyword evidence="3" id="KW-0507">mRNA processing</keyword>
<evidence type="ECO:0000259" key="10">
    <source>
        <dbReference type="PROSITE" id="PS51358"/>
    </source>
</evidence>
<dbReference type="SUPFAM" id="SSF89124">
    <property type="entry name" value="Nop domain"/>
    <property type="match status" value="1"/>
</dbReference>
<evidence type="ECO:0000256" key="8">
    <source>
        <dbReference type="ARBA" id="ARBA00023274"/>
    </source>
</evidence>
<dbReference type="Pfam" id="PF09785">
    <property type="entry name" value="Prp31_C"/>
    <property type="match status" value="1"/>
</dbReference>
<dbReference type="FunFam" id="1.10.246.90:FF:000002">
    <property type="entry name" value="U4/U6 small nuclear ribonucleoprotein Prp31"/>
    <property type="match status" value="1"/>
</dbReference>
<dbReference type="Gene3D" id="1.10.246.90">
    <property type="entry name" value="Nop domain"/>
    <property type="match status" value="1"/>
</dbReference>
<dbReference type="GO" id="GO:0071011">
    <property type="term" value="C:precatalytic spliceosome"/>
    <property type="evidence" value="ECO:0007669"/>
    <property type="project" value="TreeGrafter"/>
</dbReference>
<gene>
    <name evidence="11" type="ORF">SPSK_07225</name>
</gene>
<evidence type="ECO:0000256" key="3">
    <source>
        <dbReference type="ARBA" id="ARBA00022664"/>
    </source>
</evidence>
<feature type="region of interest" description="Disordered" evidence="9">
    <location>
        <begin position="435"/>
        <end position="471"/>
    </location>
</feature>
<evidence type="ECO:0000256" key="7">
    <source>
        <dbReference type="ARBA" id="ARBA00023242"/>
    </source>
</evidence>
<reference evidence="11 12" key="1">
    <citation type="journal article" date="2014" name="BMC Genomics">
        <title>Comparative genomics of the major fungal agents of human and animal Sporotrichosis: Sporothrix schenckii and Sporothrix brasiliensis.</title>
        <authorList>
            <person name="Teixeira M.M."/>
            <person name="de Almeida L.G."/>
            <person name="Kubitschek-Barreira P."/>
            <person name="Alves F.L."/>
            <person name="Kioshima E.S."/>
            <person name="Abadio A.K."/>
            <person name="Fernandes L."/>
            <person name="Derengowski L.S."/>
            <person name="Ferreira K.S."/>
            <person name="Souza R.C."/>
            <person name="Ruiz J.C."/>
            <person name="de Andrade N.C."/>
            <person name="Paes H.C."/>
            <person name="Nicola A.M."/>
            <person name="Albuquerque P."/>
            <person name="Gerber A.L."/>
            <person name="Martins V.P."/>
            <person name="Peconick L.D."/>
            <person name="Neto A.V."/>
            <person name="Chaucanez C.B."/>
            <person name="Silva P.A."/>
            <person name="Cunha O.L."/>
            <person name="de Oliveira F.F."/>
            <person name="dos Santos T.C."/>
            <person name="Barros A.L."/>
            <person name="Soares M.A."/>
            <person name="de Oliveira L.M."/>
            <person name="Marini M.M."/>
            <person name="Villalobos-Duno H."/>
            <person name="Cunha M.M."/>
            <person name="de Hoog S."/>
            <person name="da Silveira J.F."/>
            <person name="Henrissat B."/>
            <person name="Nino-Vega G.A."/>
            <person name="Cisalpino P.S."/>
            <person name="Mora-Montes H.M."/>
            <person name="Almeida S.R."/>
            <person name="Stajich J.E."/>
            <person name="Lopes-Bezerra L.M."/>
            <person name="Vasconcelos A.T."/>
            <person name="Felipe M.S."/>
        </authorList>
    </citation>
    <scope>NUCLEOTIDE SEQUENCE [LARGE SCALE GENOMIC DNA]</scope>
    <source>
        <strain evidence="11 12">1099-18</strain>
    </source>
</reference>
<dbReference type="Pfam" id="PF01798">
    <property type="entry name" value="Nop"/>
    <property type="match status" value="1"/>
</dbReference>
<protein>
    <submittedName>
        <fullName evidence="11">U4/U6 small nuclear ribonucleoprotein PRP31</fullName>
    </submittedName>
</protein>
<dbReference type="InterPro" id="IPR027105">
    <property type="entry name" value="Prp31"/>
</dbReference>
<dbReference type="InterPro" id="IPR036070">
    <property type="entry name" value="Nop_dom_sf"/>
</dbReference>
<dbReference type="InterPro" id="IPR002687">
    <property type="entry name" value="Nop_dom"/>
</dbReference>
<evidence type="ECO:0000256" key="9">
    <source>
        <dbReference type="SAM" id="MobiDB-lite"/>
    </source>
</evidence>
<dbReference type="SMART" id="SM00931">
    <property type="entry name" value="NOSIC"/>
    <property type="match status" value="1"/>
</dbReference>
<dbReference type="AlphaFoldDB" id="A0A0F2MJQ9"/>
<dbReference type="InterPro" id="IPR042239">
    <property type="entry name" value="Nop_C"/>
</dbReference>
<evidence type="ECO:0000313" key="11">
    <source>
        <dbReference type="EMBL" id="KJR88426.1"/>
    </source>
</evidence>
<sequence length="658" mass="69875">MSTLADELLQDFEDSGSENGERVEDDGEDNTAAIMGLSGGDVPMDDTDLVSSDDDDDAMGGVNEDNEGDDKETNGKADKNGKPSDLRSATSLVKTLDSILEVRDHSYPSNYFVPHRSCAECRGRPNRDTAFTSVLSSFSFAREIATLTCLDHTLQKIKFYQAQPSETRHEHVGNVEEHPEYHLLTQANGLSTAIDNEVVLVHKWVRDHYSVRFPELETLVTNPLEYAKTAAVLGNGPLDSDAMRRIPQSTDNPLGVSLDSVLDKPTLMIVTTSAITSKGQPMAQNDLDGVVAACGVMVKLDVAKRALTEYVQSRMTIFAPNLTALIGSLTAAQLLNTAGGLTGLSKTPACNIAAWGSKRGANASALATNVTSRQQGYLYQSPIIHTIPTDLKKQAMRIVSAKVVLAARVDRIHSSPDGSQGEELKDQCLERLEKLQEKPLNTGARALPAPDDKPSRKRGGRRARQAKAATAMTDLRKAQNRMAFGQEEKEVGYGVGDETEGLGMIGAASDGRVRALQVDQRTRAKLSAKNKGWGGLASSVNGGSGAASSLRGIGQAAGGLDLRGHGLRASGVGTTVGSQAAGTMSSLAFTPVQGLELVDPSVRAEMGRKRKAEEDRYFKGGTFTQIGGSAGGGGVADGVFKKPALPPAKRVDTGATKK</sequence>
<dbReference type="RefSeq" id="XP_016591102.1">
    <property type="nucleotide sequence ID" value="XM_016733889.1"/>
</dbReference>
<dbReference type="InterPro" id="IPR019175">
    <property type="entry name" value="Prp31_C"/>
</dbReference>
<reference evidence="11 12" key="2">
    <citation type="journal article" date="2015" name="Eukaryot. Cell">
        <title>Asexual propagation of a virulent clone complex in a human and feline outbreak of sporotrichosis.</title>
        <authorList>
            <person name="Teixeira Mde M."/>
            <person name="Rodrigues A.M."/>
            <person name="Tsui C.K."/>
            <person name="de Almeida L.G."/>
            <person name="Van Diepeningen A.D."/>
            <person name="van den Ende B.G."/>
            <person name="Fernandes G.F."/>
            <person name="Kano R."/>
            <person name="Hamelin R.C."/>
            <person name="Lopes-Bezerra L.M."/>
            <person name="Vasconcelos A.T."/>
            <person name="de Hoog S."/>
            <person name="de Camargo Z.P."/>
            <person name="Felipe M.S."/>
        </authorList>
    </citation>
    <scope>NUCLEOTIDE SEQUENCE [LARGE SCALE GENOMIC DNA]</scope>
    <source>
        <strain evidence="11 12">1099-18</strain>
    </source>
</reference>
<dbReference type="GO" id="GO:0005687">
    <property type="term" value="C:U4 snRNP"/>
    <property type="evidence" value="ECO:0007669"/>
    <property type="project" value="TreeGrafter"/>
</dbReference>
<keyword evidence="6" id="KW-0508">mRNA splicing</keyword>